<proteinExistence type="predicted"/>
<dbReference type="InterPro" id="IPR012347">
    <property type="entry name" value="Ferritin-like"/>
</dbReference>
<dbReference type="RefSeq" id="WP_379595819.1">
    <property type="nucleotide sequence ID" value="NZ_JBHUDE010000006.1"/>
</dbReference>
<dbReference type="InterPro" id="IPR021617">
    <property type="entry name" value="DUF3231"/>
</dbReference>
<organism evidence="1 2">
    <name type="scientific">Oceanobacillus luteolus</name>
    <dbReference type="NCBI Taxonomy" id="1274358"/>
    <lineage>
        <taxon>Bacteria</taxon>
        <taxon>Bacillati</taxon>
        <taxon>Bacillota</taxon>
        <taxon>Bacilli</taxon>
        <taxon>Bacillales</taxon>
        <taxon>Bacillaceae</taxon>
        <taxon>Oceanobacillus</taxon>
    </lineage>
</organism>
<dbReference type="Pfam" id="PF11553">
    <property type="entry name" value="DUF3231"/>
    <property type="match status" value="2"/>
</dbReference>
<keyword evidence="2" id="KW-1185">Reference proteome</keyword>
<comment type="caution">
    <text evidence="1">The sequence shown here is derived from an EMBL/GenBank/DDBJ whole genome shotgun (WGS) entry which is preliminary data.</text>
</comment>
<evidence type="ECO:0000313" key="1">
    <source>
        <dbReference type="EMBL" id="MFD1606464.1"/>
    </source>
</evidence>
<protein>
    <submittedName>
        <fullName evidence="1">DUF3231 family protein</fullName>
    </submittedName>
</protein>
<dbReference type="EMBL" id="JBHUDE010000006">
    <property type="protein sequence ID" value="MFD1606464.1"/>
    <property type="molecule type" value="Genomic_DNA"/>
</dbReference>
<gene>
    <name evidence="1" type="ORF">ACFSBH_02120</name>
</gene>
<sequence length="336" mass="38069">MDTEHMAKLTSAEIAALWTQYINETASICFHKHMVEHIVDKDILDVFEYALSLSTKHLERIQEFLQSENFPIPIGFTDNDYTPNSPRLFSDVLCLNFLNIMSLHGLHGYSGAITTSARLDVRDYFTECLASATELCNRTKNILQEKGLYYRPPVINPPARAEYIVDKKFLSGWLGEKRPVSCVEITQIYFNTKKTIIAKTFAVLACQVVKSDKMKKFLQKASKTADEHINTFTEVLSKENLPSPPLFDAEITNSTVSPFSEKLLMYQIGFLVSTAMTYYGTGLSASPRRDLSLKYMSTIMGGLKLANEWTSLMIKSNWLEQPPLAEDRSKLAESKK</sequence>
<reference evidence="2" key="1">
    <citation type="journal article" date="2019" name="Int. J. Syst. Evol. Microbiol.">
        <title>The Global Catalogue of Microorganisms (GCM) 10K type strain sequencing project: providing services to taxonomists for standard genome sequencing and annotation.</title>
        <authorList>
            <consortium name="The Broad Institute Genomics Platform"/>
            <consortium name="The Broad Institute Genome Sequencing Center for Infectious Disease"/>
            <person name="Wu L."/>
            <person name="Ma J."/>
        </authorList>
    </citation>
    <scope>NUCLEOTIDE SEQUENCE [LARGE SCALE GENOMIC DNA]</scope>
    <source>
        <strain evidence="2">CGMCC 1.12376</strain>
    </source>
</reference>
<accession>A0ABW4HLI7</accession>
<evidence type="ECO:0000313" key="2">
    <source>
        <dbReference type="Proteomes" id="UP001597221"/>
    </source>
</evidence>
<dbReference type="Proteomes" id="UP001597221">
    <property type="component" value="Unassembled WGS sequence"/>
</dbReference>
<dbReference type="Gene3D" id="1.20.1260.10">
    <property type="match status" value="2"/>
</dbReference>
<name>A0ABW4HLI7_9BACI</name>